<name>A0A927IYR5_9MICO</name>
<dbReference type="Proteomes" id="UP000610846">
    <property type="component" value="Unassembled WGS sequence"/>
</dbReference>
<dbReference type="GO" id="GO:0005829">
    <property type="term" value="C:cytosol"/>
    <property type="evidence" value="ECO:0007669"/>
    <property type="project" value="TreeGrafter"/>
</dbReference>
<accession>A0A927IYR5</accession>
<reference evidence="2" key="2">
    <citation type="submission" date="2020-09" db="EMBL/GenBank/DDBJ databases">
        <authorList>
            <person name="Yu Y."/>
        </authorList>
    </citation>
    <scope>NUCLEOTIDE SEQUENCE</scope>
    <source>
        <strain evidence="2">KCTC 49039</strain>
    </source>
</reference>
<dbReference type="InterPro" id="IPR020471">
    <property type="entry name" value="AKR"/>
</dbReference>
<organism evidence="2 3">
    <name type="scientific">Cellulosimicrobium arenosum</name>
    <dbReference type="NCBI Taxonomy" id="2708133"/>
    <lineage>
        <taxon>Bacteria</taxon>
        <taxon>Bacillati</taxon>
        <taxon>Actinomycetota</taxon>
        <taxon>Actinomycetes</taxon>
        <taxon>Micrococcales</taxon>
        <taxon>Promicromonosporaceae</taxon>
        <taxon>Cellulosimicrobium</taxon>
    </lineage>
</organism>
<dbReference type="RefSeq" id="WP_191827228.1">
    <property type="nucleotide sequence ID" value="NZ_JACYHB010000001.1"/>
</dbReference>
<evidence type="ECO:0000259" key="1">
    <source>
        <dbReference type="Pfam" id="PF00248"/>
    </source>
</evidence>
<dbReference type="PANTHER" id="PTHR43364:SF18">
    <property type="entry name" value="OXIDOREDUCTASE"/>
    <property type="match status" value="1"/>
</dbReference>
<dbReference type="PRINTS" id="PR00069">
    <property type="entry name" value="ALDKETRDTASE"/>
</dbReference>
<dbReference type="Gene3D" id="3.20.20.100">
    <property type="entry name" value="NADP-dependent oxidoreductase domain"/>
    <property type="match status" value="1"/>
</dbReference>
<dbReference type="SUPFAM" id="SSF51430">
    <property type="entry name" value="NAD(P)-linked oxidoreductase"/>
    <property type="match status" value="1"/>
</dbReference>
<feature type="domain" description="NADP-dependent oxidoreductase" evidence="1">
    <location>
        <begin position="16"/>
        <end position="311"/>
    </location>
</feature>
<keyword evidence="3" id="KW-1185">Reference proteome</keyword>
<dbReference type="PANTHER" id="PTHR43364">
    <property type="entry name" value="NADH-SPECIFIC METHYLGLYOXAL REDUCTASE-RELATED"/>
    <property type="match status" value="1"/>
</dbReference>
<sequence length="322" mass="33604">MELRQLGRTGLRVSALGLGTMTWARDTDELDAAEQLTDFVDAGGTLVDTAASYAGGDAESLLGTLLGSRVDRRDLHLCTKAGVRHTSSGPMVDASRGALLDSLDESLARLGTDHVDLFLVHAPDAGTPFTETVSALRQAVTSGRTRYVGLSNHPAWATAQAATLLAGTDDVGLAAVELEYSLLQRGVDREVVPAAQALGLGLLAWSPLGRGVLTGKYRRALPADSRGASPHLAGFVEPYLDHASSGIVEAVVTAAEGLGRAPLDVALAWLLGRPTVASAIVGARTPAQLRASLDAAELVLPEAVRTALDDVSDVETGYPERW</sequence>
<dbReference type="GO" id="GO:0016491">
    <property type="term" value="F:oxidoreductase activity"/>
    <property type="evidence" value="ECO:0007669"/>
    <property type="project" value="InterPro"/>
</dbReference>
<dbReference type="InterPro" id="IPR050523">
    <property type="entry name" value="AKR_Detox_Biosynth"/>
</dbReference>
<evidence type="ECO:0000313" key="2">
    <source>
        <dbReference type="EMBL" id="MBD8077649.1"/>
    </source>
</evidence>
<dbReference type="Pfam" id="PF00248">
    <property type="entry name" value="Aldo_ket_red"/>
    <property type="match status" value="1"/>
</dbReference>
<dbReference type="InterPro" id="IPR023210">
    <property type="entry name" value="NADP_OxRdtase_dom"/>
</dbReference>
<protein>
    <submittedName>
        <fullName evidence="2">Aldo/keto reductase</fullName>
    </submittedName>
</protein>
<proteinExistence type="predicted"/>
<reference evidence="2" key="1">
    <citation type="journal article" date="2018" name="Curr. Microbiol.">
        <title>Cellulosimicrobium arenosum sp. nov., Isolated from Marine Sediment Sand.</title>
        <authorList>
            <person name="Oh M."/>
            <person name="Kim J.H."/>
            <person name="Yoon J.H."/>
            <person name="Schumann P."/>
            <person name="Kim W."/>
        </authorList>
    </citation>
    <scope>NUCLEOTIDE SEQUENCE</scope>
    <source>
        <strain evidence="2">KCTC 49039</strain>
    </source>
</reference>
<evidence type="ECO:0000313" key="3">
    <source>
        <dbReference type="Proteomes" id="UP000610846"/>
    </source>
</evidence>
<gene>
    <name evidence="2" type="ORF">IF651_01060</name>
</gene>
<dbReference type="AlphaFoldDB" id="A0A927IYR5"/>
<dbReference type="EMBL" id="JACYHB010000001">
    <property type="protein sequence ID" value="MBD8077649.1"/>
    <property type="molecule type" value="Genomic_DNA"/>
</dbReference>
<comment type="caution">
    <text evidence="2">The sequence shown here is derived from an EMBL/GenBank/DDBJ whole genome shotgun (WGS) entry which is preliminary data.</text>
</comment>
<dbReference type="InterPro" id="IPR036812">
    <property type="entry name" value="NAD(P)_OxRdtase_dom_sf"/>
</dbReference>